<proteinExistence type="predicted"/>
<name>A0A6A6PLJ4_9PEZI</name>
<dbReference type="RefSeq" id="XP_033587256.1">
    <property type="nucleotide sequence ID" value="XM_033737535.1"/>
</dbReference>
<sequence length="73" mass="7786">MAPPENTASDSNTGDDTVRRASAPKFANLTEMKRGAGAQNAQANRQSFTEQTKTPGSLGSMWDSFTKGTTHPK</sequence>
<organism evidence="2 3">
    <name type="scientific">Neohortaea acidophila</name>
    <dbReference type="NCBI Taxonomy" id="245834"/>
    <lineage>
        <taxon>Eukaryota</taxon>
        <taxon>Fungi</taxon>
        <taxon>Dikarya</taxon>
        <taxon>Ascomycota</taxon>
        <taxon>Pezizomycotina</taxon>
        <taxon>Dothideomycetes</taxon>
        <taxon>Dothideomycetidae</taxon>
        <taxon>Mycosphaerellales</taxon>
        <taxon>Teratosphaeriaceae</taxon>
        <taxon>Neohortaea</taxon>
    </lineage>
</organism>
<dbReference type="OrthoDB" id="4158609at2759"/>
<feature type="compositionally biased region" description="Polar residues" evidence="1">
    <location>
        <begin position="1"/>
        <end position="15"/>
    </location>
</feature>
<protein>
    <submittedName>
        <fullName evidence="2">Uncharacterized protein</fullName>
    </submittedName>
</protein>
<dbReference type="GeneID" id="54478537"/>
<reference evidence="2" key="1">
    <citation type="journal article" date="2020" name="Stud. Mycol.">
        <title>101 Dothideomycetes genomes: a test case for predicting lifestyles and emergence of pathogens.</title>
        <authorList>
            <person name="Haridas S."/>
            <person name="Albert R."/>
            <person name="Binder M."/>
            <person name="Bloem J."/>
            <person name="Labutti K."/>
            <person name="Salamov A."/>
            <person name="Andreopoulos B."/>
            <person name="Baker S."/>
            <person name="Barry K."/>
            <person name="Bills G."/>
            <person name="Bluhm B."/>
            <person name="Cannon C."/>
            <person name="Castanera R."/>
            <person name="Culley D."/>
            <person name="Daum C."/>
            <person name="Ezra D."/>
            <person name="Gonzalez J."/>
            <person name="Henrissat B."/>
            <person name="Kuo A."/>
            <person name="Liang C."/>
            <person name="Lipzen A."/>
            <person name="Lutzoni F."/>
            <person name="Magnuson J."/>
            <person name="Mondo S."/>
            <person name="Nolan M."/>
            <person name="Ohm R."/>
            <person name="Pangilinan J."/>
            <person name="Park H.-J."/>
            <person name="Ramirez L."/>
            <person name="Alfaro M."/>
            <person name="Sun H."/>
            <person name="Tritt A."/>
            <person name="Yoshinaga Y."/>
            <person name="Zwiers L.-H."/>
            <person name="Turgeon B."/>
            <person name="Goodwin S."/>
            <person name="Spatafora J."/>
            <person name="Crous P."/>
            <person name="Grigoriev I."/>
        </authorList>
    </citation>
    <scope>NUCLEOTIDE SEQUENCE</scope>
    <source>
        <strain evidence="2">CBS 113389</strain>
    </source>
</reference>
<evidence type="ECO:0000313" key="3">
    <source>
        <dbReference type="Proteomes" id="UP000799767"/>
    </source>
</evidence>
<evidence type="ECO:0000313" key="2">
    <source>
        <dbReference type="EMBL" id="KAF2480686.1"/>
    </source>
</evidence>
<accession>A0A6A6PLJ4</accession>
<feature type="compositionally biased region" description="Low complexity" evidence="1">
    <location>
        <begin position="35"/>
        <end position="46"/>
    </location>
</feature>
<keyword evidence="3" id="KW-1185">Reference proteome</keyword>
<gene>
    <name evidence="2" type="ORF">BDY17DRAFT_326569</name>
</gene>
<feature type="region of interest" description="Disordered" evidence="1">
    <location>
        <begin position="1"/>
        <end position="73"/>
    </location>
</feature>
<feature type="compositionally biased region" description="Polar residues" evidence="1">
    <location>
        <begin position="47"/>
        <end position="57"/>
    </location>
</feature>
<dbReference type="Proteomes" id="UP000799767">
    <property type="component" value="Unassembled WGS sequence"/>
</dbReference>
<dbReference type="AlphaFoldDB" id="A0A6A6PLJ4"/>
<evidence type="ECO:0000256" key="1">
    <source>
        <dbReference type="SAM" id="MobiDB-lite"/>
    </source>
</evidence>
<dbReference type="EMBL" id="MU001639">
    <property type="protein sequence ID" value="KAF2480686.1"/>
    <property type="molecule type" value="Genomic_DNA"/>
</dbReference>